<gene>
    <name evidence="1" type="ORF">GRB96_10070</name>
</gene>
<sequence length="48" mass="5768">MIKALFWCFLVLFSQLWLLRWVDGRVLGMQFGDKVEREELPEEVRPEG</sequence>
<keyword evidence="2" id="KW-1185">Reference proteome</keyword>
<evidence type="ECO:0000313" key="1">
    <source>
        <dbReference type="EMBL" id="NAW34759.1"/>
    </source>
</evidence>
<evidence type="ECO:0000313" key="2">
    <source>
        <dbReference type="Proteomes" id="UP000487929"/>
    </source>
</evidence>
<reference evidence="1 2" key="1">
    <citation type="submission" date="2019-12" db="EMBL/GenBank/DDBJ databases">
        <title>Draft genome sequencing of Halomonas alimentaria DSM 15356.</title>
        <authorList>
            <person name="Pandiyan K."/>
            <person name="Kushwaha P."/>
            <person name="Gowdham M."/>
            <person name="Chakdar H."/>
            <person name="Singh A."/>
            <person name="Kumar M."/>
            <person name="Saxena A.K."/>
        </authorList>
    </citation>
    <scope>NUCLEOTIDE SEQUENCE [LARGE SCALE GENOMIC DNA]</scope>
    <source>
        <strain evidence="1 2">DSM 15356</strain>
    </source>
</reference>
<organism evidence="1 2">
    <name type="scientific">Halomonas alimentaria</name>
    <dbReference type="NCBI Taxonomy" id="147248"/>
    <lineage>
        <taxon>Bacteria</taxon>
        <taxon>Pseudomonadati</taxon>
        <taxon>Pseudomonadota</taxon>
        <taxon>Gammaproteobacteria</taxon>
        <taxon>Oceanospirillales</taxon>
        <taxon>Halomonadaceae</taxon>
        <taxon>Halomonas</taxon>
    </lineage>
</organism>
<name>A0A7X5APU0_9GAMM</name>
<dbReference type="RefSeq" id="WP_161432012.1">
    <property type="nucleotide sequence ID" value="NZ_WUTT01000001.1"/>
</dbReference>
<dbReference type="EMBL" id="WUTT01000001">
    <property type="protein sequence ID" value="NAW34759.1"/>
    <property type="molecule type" value="Genomic_DNA"/>
</dbReference>
<protein>
    <submittedName>
        <fullName evidence="1">Uncharacterized protein</fullName>
    </submittedName>
</protein>
<dbReference type="AlphaFoldDB" id="A0A7X5APU0"/>
<accession>A0A7X5APU0</accession>
<comment type="caution">
    <text evidence="1">The sequence shown here is derived from an EMBL/GenBank/DDBJ whole genome shotgun (WGS) entry which is preliminary data.</text>
</comment>
<dbReference type="Proteomes" id="UP000487929">
    <property type="component" value="Unassembled WGS sequence"/>
</dbReference>
<proteinExistence type="predicted"/>